<evidence type="ECO:0008006" key="3">
    <source>
        <dbReference type="Google" id="ProtNLM"/>
    </source>
</evidence>
<proteinExistence type="predicted"/>
<comment type="caution">
    <text evidence="1">The sequence shown here is derived from an EMBL/GenBank/DDBJ whole genome shotgun (WGS) entry which is preliminary data.</text>
</comment>
<protein>
    <recommendedName>
        <fullName evidence="3">KOW domain-containing protein</fullName>
    </recommendedName>
</protein>
<evidence type="ECO:0000313" key="1">
    <source>
        <dbReference type="EMBL" id="CAH1445426.1"/>
    </source>
</evidence>
<accession>A0AAU9P5N1</accession>
<organism evidence="1 2">
    <name type="scientific">Lactuca virosa</name>
    <dbReference type="NCBI Taxonomy" id="75947"/>
    <lineage>
        <taxon>Eukaryota</taxon>
        <taxon>Viridiplantae</taxon>
        <taxon>Streptophyta</taxon>
        <taxon>Embryophyta</taxon>
        <taxon>Tracheophyta</taxon>
        <taxon>Spermatophyta</taxon>
        <taxon>Magnoliopsida</taxon>
        <taxon>eudicotyledons</taxon>
        <taxon>Gunneridae</taxon>
        <taxon>Pentapetalae</taxon>
        <taxon>asterids</taxon>
        <taxon>campanulids</taxon>
        <taxon>Asterales</taxon>
        <taxon>Asteraceae</taxon>
        <taxon>Cichorioideae</taxon>
        <taxon>Cichorieae</taxon>
        <taxon>Lactucinae</taxon>
        <taxon>Lactuca</taxon>
    </lineage>
</organism>
<gene>
    <name evidence="1" type="ORF">LVIROSA_LOCUS31187</name>
</gene>
<name>A0AAU9P5N1_9ASTR</name>
<keyword evidence="2" id="KW-1185">Reference proteome</keyword>
<dbReference type="Proteomes" id="UP001157418">
    <property type="component" value="Unassembled WGS sequence"/>
</dbReference>
<dbReference type="AlphaFoldDB" id="A0AAU9P5N1"/>
<dbReference type="EMBL" id="CAKMRJ010005523">
    <property type="protein sequence ID" value="CAH1445426.1"/>
    <property type="molecule type" value="Genomic_DNA"/>
</dbReference>
<evidence type="ECO:0000313" key="2">
    <source>
        <dbReference type="Proteomes" id="UP001157418"/>
    </source>
</evidence>
<sequence length="88" mass="10006">MKIGGEDDGMGDVGELQAKDVVRVSKVEEVVRVNEGKELGRVNEVVRHVYSRGQPSKRKKPERILKLKLAKGLKVKVVVLDRQWTWIN</sequence>
<reference evidence="1 2" key="1">
    <citation type="submission" date="2022-01" db="EMBL/GenBank/DDBJ databases">
        <authorList>
            <person name="Xiong W."/>
            <person name="Schranz E."/>
        </authorList>
    </citation>
    <scope>NUCLEOTIDE SEQUENCE [LARGE SCALE GENOMIC DNA]</scope>
</reference>